<gene>
    <name evidence="1" type="ORF">HRJ33_04035</name>
</gene>
<dbReference type="Proteomes" id="UP000510746">
    <property type="component" value="Chromosome"/>
</dbReference>
<protein>
    <submittedName>
        <fullName evidence="1">Uncharacterized protein</fullName>
    </submittedName>
</protein>
<accession>A0A7H9FCR6</accession>
<evidence type="ECO:0000313" key="2">
    <source>
        <dbReference type="Proteomes" id="UP000510746"/>
    </source>
</evidence>
<sequence length="184" mass="22387">MTDLFDDVDLITVENMQNFKKPGVWALFGNRKNSEDKTYYCLQVGQKKDNIMSEIVEIQKFLNEEFEDKFFNRTYINYFKEKLFDYNELPTYREILYGREIKDKFENYRFIFICEESNSQKLREIEKMFAIETQSLYFRNGRPFKEGQDFDFNNRSSVNSECEKKVKFSKEISNFIAKYKAQRF</sequence>
<dbReference type="RefSeq" id="WP_000130603.1">
    <property type="nucleotide sequence ID" value="NZ_CP054135.1"/>
</dbReference>
<proteinExistence type="predicted"/>
<organism evidence="1 2">
    <name type="scientific">Streptococcus oralis subsp. oralis</name>
    <dbReference type="NCBI Taxonomy" id="1891914"/>
    <lineage>
        <taxon>Bacteria</taxon>
        <taxon>Bacillati</taxon>
        <taxon>Bacillota</taxon>
        <taxon>Bacilli</taxon>
        <taxon>Lactobacillales</taxon>
        <taxon>Streptococcaceae</taxon>
        <taxon>Streptococcus</taxon>
    </lineage>
</organism>
<name>A0A7H9FCR6_STROR</name>
<reference evidence="1 2" key="1">
    <citation type="submission" date="2020-05" db="EMBL/GenBank/DDBJ databases">
        <title>A novel sialic acid binding adhesin present in multiple species contributes to the pathogenesis of Infective endocarditis.</title>
        <authorList>
            <person name="Gaytan M.O."/>
            <person name="Singh A.K."/>
            <person name="Woodiga S.A."/>
            <person name="Patel S.A."/>
            <person name="Ann S.-S."/>
            <person name="Vera Ponce de Leon A."/>
            <person name="McGrath S."/>
            <person name="Miller A."/>
            <person name="Bush J."/>
            <person name="van der Linden M."/>
            <person name="Magrini V."/>
            <person name="Wilson R.K."/>
            <person name="Kitten T."/>
            <person name="King S.J."/>
        </authorList>
    </citation>
    <scope>NUCLEOTIDE SEQUENCE [LARGE SCALE GENOMIC DNA]</scope>
    <source>
        <strain evidence="1 2">ATCC 10557</strain>
    </source>
</reference>
<evidence type="ECO:0000313" key="1">
    <source>
        <dbReference type="EMBL" id="QLL96394.1"/>
    </source>
</evidence>
<dbReference type="EMBL" id="CP054135">
    <property type="protein sequence ID" value="QLL96394.1"/>
    <property type="molecule type" value="Genomic_DNA"/>
</dbReference>
<dbReference type="AlphaFoldDB" id="A0A7H9FCR6"/>